<accession>A0A8T0EHW5</accession>
<evidence type="ECO:0000313" key="1">
    <source>
        <dbReference type="EMBL" id="KAF8770988.1"/>
    </source>
</evidence>
<dbReference type="EMBL" id="JABXBU010002228">
    <property type="protein sequence ID" value="KAF8770988.1"/>
    <property type="molecule type" value="Genomic_DNA"/>
</dbReference>
<dbReference type="Proteomes" id="UP000807504">
    <property type="component" value="Unassembled WGS sequence"/>
</dbReference>
<proteinExistence type="predicted"/>
<name>A0A8T0EHW5_ARGBR</name>
<reference evidence="1" key="2">
    <citation type="submission" date="2020-06" db="EMBL/GenBank/DDBJ databases">
        <authorList>
            <person name="Sheffer M."/>
        </authorList>
    </citation>
    <scope>NUCLEOTIDE SEQUENCE</scope>
</reference>
<comment type="caution">
    <text evidence="1">The sequence shown here is derived from an EMBL/GenBank/DDBJ whole genome shotgun (WGS) entry which is preliminary data.</text>
</comment>
<organism evidence="1 2">
    <name type="scientific">Argiope bruennichi</name>
    <name type="common">Wasp spider</name>
    <name type="synonym">Aranea bruennichi</name>
    <dbReference type="NCBI Taxonomy" id="94029"/>
    <lineage>
        <taxon>Eukaryota</taxon>
        <taxon>Metazoa</taxon>
        <taxon>Ecdysozoa</taxon>
        <taxon>Arthropoda</taxon>
        <taxon>Chelicerata</taxon>
        <taxon>Arachnida</taxon>
        <taxon>Araneae</taxon>
        <taxon>Araneomorphae</taxon>
        <taxon>Entelegynae</taxon>
        <taxon>Araneoidea</taxon>
        <taxon>Araneidae</taxon>
        <taxon>Argiope</taxon>
    </lineage>
</organism>
<reference evidence="1" key="1">
    <citation type="journal article" date="2020" name="bioRxiv">
        <title>Chromosome-level reference genome of the European wasp spider Argiope bruennichi: a resource for studies on range expansion and evolutionary adaptation.</title>
        <authorList>
            <person name="Sheffer M.M."/>
            <person name="Hoppe A."/>
            <person name="Krehenwinkel H."/>
            <person name="Uhl G."/>
            <person name="Kuss A.W."/>
            <person name="Jensen L."/>
            <person name="Jensen C."/>
            <person name="Gillespie R.G."/>
            <person name="Hoff K.J."/>
            <person name="Prost S."/>
        </authorList>
    </citation>
    <scope>NUCLEOTIDE SEQUENCE</scope>
</reference>
<dbReference type="AlphaFoldDB" id="A0A8T0EHW5"/>
<protein>
    <submittedName>
        <fullName evidence="1">Uncharacterized protein</fullName>
    </submittedName>
</protein>
<gene>
    <name evidence="1" type="ORF">HNY73_018452</name>
</gene>
<evidence type="ECO:0000313" key="2">
    <source>
        <dbReference type="Proteomes" id="UP000807504"/>
    </source>
</evidence>
<keyword evidence="2" id="KW-1185">Reference proteome</keyword>
<sequence length="122" mass="14081">MVRRNHSPAVNILLTKTECASILEVFYRNASKSFSNTSKRMKYLRRRTMFENVVKGMMREFEGDDYLDIALGREGHPTESVFAEEVAITTMEAFTKAIVNDRSIARAMDIPWAAMLMFLTKY</sequence>